<proteinExistence type="predicted"/>
<keyword evidence="2" id="KW-1185">Reference proteome</keyword>
<dbReference type="EMBL" id="QJKJ01000302">
    <property type="protein sequence ID" value="RDY13290.1"/>
    <property type="molecule type" value="Genomic_DNA"/>
</dbReference>
<accession>A0A371IE28</accession>
<protein>
    <submittedName>
        <fullName evidence="1">Uncharacterized protein</fullName>
    </submittedName>
</protein>
<sequence length="71" mass="8489">MVLLKEEVYLRQPPSFEDFNLPNHVLKLKKASYVLSTSLCKEFFLMQNEFEIKMMENFKILSSITSKTRRQ</sequence>
<evidence type="ECO:0000313" key="1">
    <source>
        <dbReference type="EMBL" id="RDY13290.1"/>
    </source>
</evidence>
<dbReference type="Proteomes" id="UP000257109">
    <property type="component" value="Unassembled WGS sequence"/>
</dbReference>
<feature type="non-terminal residue" evidence="1">
    <location>
        <position position="1"/>
    </location>
</feature>
<name>A0A371IE28_MUCPR</name>
<reference evidence="1" key="1">
    <citation type="submission" date="2018-05" db="EMBL/GenBank/DDBJ databases">
        <title>Draft genome of Mucuna pruriens seed.</title>
        <authorList>
            <person name="Nnadi N.E."/>
            <person name="Vos R."/>
            <person name="Hasami M.H."/>
            <person name="Devisetty U.K."/>
            <person name="Aguiy J.C."/>
        </authorList>
    </citation>
    <scope>NUCLEOTIDE SEQUENCE [LARGE SCALE GENOMIC DNA]</scope>
    <source>
        <strain evidence="1">JCA_2017</strain>
    </source>
</reference>
<gene>
    <name evidence="1" type="ORF">CR513_01821</name>
</gene>
<dbReference type="AlphaFoldDB" id="A0A371IE28"/>
<evidence type="ECO:0000313" key="2">
    <source>
        <dbReference type="Proteomes" id="UP000257109"/>
    </source>
</evidence>
<comment type="caution">
    <text evidence="1">The sequence shown here is derived from an EMBL/GenBank/DDBJ whole genome shotgun (WGS) entry which is preliminary data.</text>
</comment>
<organism evidence="1 2">
    <name type="scientific">Mucuna pruriens</name>
    <name type="common">Velvet bean</name>
    <name type="synonym">Dolichos pruriens</name>
    <dbReference type="NCBI Taxonomy" id="157652"/>
    <lineage>
        <taxon>Eukaryota</taxon>
        <taxon>Viridiplantae</taxon>
        <taxon>Streptophyta</taxon>
        <taxon>Embryophyta</taxon>
        <taxon>Tracheophyta</taxon>
        <taxon>Spermatophyta</taxon>
        <taxon>Magnoliopsida</taxon>
        <taxon>eudicotyledons</taxon>
        <taxon>Gunneridae</taxon>
        <taxon>Pentapetalae</taxon>
        <taxon>rosids</taxon>
        <taxon>fabids</taxon>
        <taxon>Fabales</taxon>
        <taxon>Fabaceae</taxon>
        <taxon>Papilionoideae</taxon>
        <taxon>50 kb inversion clade</taxon>
        <taxon>NPAAA clade</taxon>
        <taxon>indigoferoid/millettioid clade</taxon>
        <taxon>Phaseoleae</taxon>
        <taxon>Mucuna</taxon>
    </lineage>
</organism>